<dbReference type="GO" id="GO:0070402">
    <property type="term" value="F:NADPH binding"/>
    <property type="evidence" value="ECO:0007669"/>
    <property type="project" value="TreeGrafter"/>
</dbReference>
<dbReference type="Pfam" id="PF08240">
    <property type="entry name" value="ADH_N"/>
    <property type="match status" value="1"/>
</dbReference>
<comment type="catalytic activity">
    <reaction evidence="5">
        <text>2 a quinone + NADPH + H(+) = 2 a 1,4-benzosemiquinone + NADP(+)</text>
        <dbReference type="Rhea" id="RHEA:14269"/>
        <dbReference type="ChEBI" id="CHEBI:15378"/>
        <dbReference type="ChEBI" id="CHEBI:57783"/>
        <dbReference type="ChEBI" id="CHEBI:58349"/>
        <dbReference type="ChEBI" id="CHEBI:132124"/>
        <dbReference type="ChEBI" id="CHEBI:134225"/>
        <dbReference type="EC" id="1.6.5.5"/>
    </reaction>
</comment>
<evidence type="ECO:0000313" key="7">
    <source>
        <dbReference type="EMBL" id="ODB95920.1"/>
    </source>
</evidence>
<dbReference type="GO" id="GO:0008270">
    <property type="term" value="F:zinc ion binding"/>
    <property type="evidence" value="ECO:0007669"/>
    <property type="project" value="InterPro"/>
</dbReference>
<dbReference type="GO" id="GO:0035925">
    <property type="term" value="F:mRNA 3'-UTR AU-rich region binding"/>
    <property type="evidence" value="ECO:0007669"/>
    <property type="project" value="TreeGrafter"/>
</dbReference>
<keyword evidence="2" id="KW-0521">NADP</keyword>
<keyword evidence="8" id="KW-1185">Reference proteome</keyword>
<dbReference type="SUPFAM" id="SSF50129">
    <property type="entry name" value="GroES-like"/>
    <property type="match status" value="1"/>
</dbReference>
<dbReference type="PANTHER" id="PTHR48106:SF13">
    <property type="entry name" value="QUINONE OXIDOREDUCTASE-RELATED"/>
    <property type="match status" value="1"/>
</dbReference>
<dbReference type="InterPro" id="IPR002364">
    <property type="entry name" value="Quin_OxRdtase/zeta-crystal_CS"/>
</dbReference>
<protein>
    <recommendedName>
        <fullName evidence="4">NADPH:quinone reductase</fullName>
        <ecNumber evidence="4">1.6.5.5</ecNumber>
    </recommendedName>
</protein>
<dbReference type="InterPro" id="IPR013149">
    <property type="entry name" value="ADH-like_C"/>
</dbReference>
<dbReference type="RefSeq" id="WP_069024148.1">
    <property type="nucleotide sequence ID" value="NZ_LVJZ01000003.1"/>
</dbReference>
<proteinExistence type="inferred from homology"/>
<dbReference type="Proteomes" id="UP000094849">
    <property type="component" value="Unassembled WGS sequence"/>
</dbReference>
<dbReference type="PROSITE" id="PS01162">
    <property type="entry name" value="QOR_ZETA_CRYSTAL"/>
    <property type="match status" value="1"/>
</dbReference>
<dbReference type="InterPro" id="IPR020843">
    <property type="entry name" value="ER"/>
</dbReference>
<dbReference type="SUPFAM" id="SSF51735">
    <property type="entry name" value="NAD(P)-binding Rossmann-fold domains"/>
    <property type="match status" value="1"/>
</dbReference>
<dbReference type="STRING" id="1818881.A3196_03580"/>
<evidence type="ECO:0000259" key="6">
    <source>
        <dbReference type="SMART" id="SM00829"/>
    </source>
</evidence>
<keyword evidence="3" id="KW-0560">Oxidoreductase</keyword>
<dbReference type="Pfam" id="PF00107">
    <property type="entry name" value="ADH_zinc_N"/>
    <property type="match status" value="1"/>
</dbReference>
<dbReference type="EC" id="1.6.5.5" evidence="4"/>
<gene>
    <name evidence="7" type="ORF">A3196_03580</name>
</gene>
<dbReference type="GO" id="GO:0005829">
    <property type="term" value="C:cytosol"/>
    <property type="evidence" value="ECO:0007669"/>
    <property type="project" value="TreeGrafter"/>
</dbReference>
<comment type="similarity">
    <text evidence="1">Belongs to the zinc-containing alcohol dehydrogenase family. Quinone oxidoreductase subfamily.</text>
</comment>
<comment type="caution">
    <text evidence="7">The sequence shown here is derived from an EMBL/GenBank/DDBJ whole genome shotgun (WGS) entry which is preliminary data.</text>
</comment>
<organism evidence="7 8">
    <name type="scientific">Candidatus Thiodiazotropha endoloripes</name>
    <dbReference type="NCBI Taxonomy" id="1818881"/>
    <lineage>
        <taxon>Bacteria</taxon>
        <taxon>Pseudomonadati</taxon>
        <taxon>Pseudomonadota</taxon>
        <taxon>Gammaproteobacteria</taxon>
        <taxon>Chromatiales</taxon>
        <taxon>Sedimenticolaceae</taxon>
        <taxon>Candidatus Thiodiazotropha</taxon>
    </lineage>
</organism>
<dbReference type="PANTHER" id="PTHR48106">
    <property type="entry name" value="QUINONE OXIDOREDUCTASE PIG3-RELATED"/>
    <property type="match status" value="1"/>
</dbReference>
<evidence type="ECO:0000256" key="1">
    <source>
        <dbReference type="ARBA" id="ARBA00010371"/>
    </source>
</evidence>
<dbReference type="Gene3D" id="3.90.180.10">
    <property type="entry name" value="Medium-chain alcohol dehydrogenases, catalytic domain"/>
    <property type="match status" value="1"/>
</dbReference>
<evidence type="ECO:0000256" key="4">
    <source>
        <dbReference type="ARBA" id="ARBA00038919"/>
    </source>
</evidence>
<reference evidence="7 8" key="1">
    <citation type="submission" date="2016-03" db="EMBL/GenBank/DDBJ databases">
        <title>Chemosynthetic sulphur-oxidizing symbionts of marine invertebrate animals are capable of nitrogen fixation.</title>
        <authorList>
            <person name="Petersen J.M."/>
            <person name="Kemper A."/>
            <person name="Gruber-Vodicka H."/>
            <person name="Cardini U."/>
            <person name="Geest Mvander."/>
            <person name="Kleiner M."/>
            <person name="Bulgheresi S."/>
            <person name="Fussmann M."/>
            <person name="Herbold C."/>
            <person name="Seah B.K.B."/>
            <person name="Antony C.Paul."/>
            <person name="Liu D."/>
            <person name="Belitz A."/>
            <person name="Weber M."/>
        </authorList>
    </citation>
    <scope>NUCLEOTIDE SEQUENCE [LARGE SCALE GENOMIC DNA]</scope>
    <source>
        <strain evidence="7">G_D</strain>
    </source>
</reference>
<dbReference type="InterPro" id="IPR011032">
    <property type="entry name" value="GroES-like_sf"/>
</dbReference>
<dbReference type="InterPro" id="IPR036291">
    <property type="entry name" value="NAD(P)-bd_dom_sf"/>
</dbReference>
<dbReference type="NCBIfam" id="NF008024">
    <property type="entry name" value="PRK10754.1"/>
    <property type="match status" value="1"/>
</dbReference>
<dbReference type="GO" id="GO:0003960">
    <property type="term" value="F:quinone reductase (NADPH) activity"/>
    <property type="evidence" value="ECO:0007669"/>
    <property type="project" value="UniProtKB-EC"/>
</dbReference>
<sequence length="326" mass="35155">MSKAILINEHGASDKLHYEDVPLQKPTDGEVLITHQAIGLNFIDVYHRTGLYPPPSLPFIPGMEGAGIIEELGSKVEGFAVGDRVAYGAGPLGAYAQARNITAERLVKIPDEISDREAAAMMLKGMTAEYLICRTYQVKAGETILVHAASGGVGQILCQWASAIGATVIGTVGNAEKAAKAEKLGCRYTINYRKENIEQRVMEITEGRGLPVVYDSVGQDTFEASLNCLAARGLLVSFGQSSGKVPAFDITRLSQQGSLYITRPTLMDYVKSSDQLQRSAQALFDIYKSGKVAINIGQTYALSEARQAHDDLENRLTTGSTVLIPD</sequence>
<evidence type="ECO:0000256" key="2">
    <source>
        <dbReference type="ARBA" id="ARBA00022857"/>
    </source>
</evidence>
<dbReference type="EMBL" id="LVJZ01000003">
    <property type="protein sequence ID" value="ODB95920.1"/>
    <property type="molecule type" value="Genomic_DNA"/>
</dbReference>
<dbReference type="CDD" id="cd05286">
    <property type="entry name" value="QOR2"/>
    <property type="match status" value="1"/>
</dbReference>
<feature type="domain" description="Enoyl reductase (ER)" evidence="6">
    <location>
        <begin position="11"/>
        <end position="323"/>
    </location>
</feature>
<dbReference type="InterPro" id="IPR013154">
    <property type="entry name" value="ADH-like_N"/>
</dbReference>
<evidence type="ECO:0000256" key="5">
    <source>
        <dbReference type="ARBA" id="ARBA00048980"/>
    </source>
</evidence>
<dbReference type="FunFam" id="3.40.50.720:FF:000053">
    <property type="entry name" value="Quinone oxidoreductase 1"/>
    <property type="match status" value="1"/>
</dbReference>
<dbReference type="SMART" id="SM00829">
    <property type="entry name" value="PKS_ER"/>
    <property type="match status" value="1"/>
</dbReference>
<dbReference type="AlphaFoldDB" id="A0A1E2UMG6"/>
<name>A0A1E2UMG6_9GAMM</name>
<evidence type="ECO:0000313" key="8">
    <source>
        <dbReference type="Proteomes" id="UP000094849"/>
    </source>
</evidence>
<dbReference type="InterPro" id="IPR047618">
    <property type="entry name" value="QOR-like"/>
</dbReference>
<dbReference type="Gene3D" id="3.40.50.720">
    <property type="entry name" value="NAD(P)-binding Rossmann-like Domain"/>
    <property type="match status" value="1"/>
</dbReference>
<evidence type="ECO:0000256" key="3">
    <source>
        <dbReference type="ARBA" id="ARBA00023002"/>
    </source>
</evidence>
<accession>A0A1E2UMG6</accession>